<name>A0ABT0I597_9ACTN</name>
<keyword evidence="4" id="KW-1185">Reference proteome</keyword>
<feature type="domain" description="Histidine kinase/HSP90-like ATPase" evidence="2">
    <location>
        <begin position="18"/>
        <end position="122"/>
    </location>
</feature>
<dbReference type="GO" id="GO:0005524">
    <property type="term" value="F:ATP binding"/>
    <property type="evidence" value="ECO:0007669"/>
    <property type="project" value="UniProtKB-KW"/>
</dbReference>
<sequence length="133" mass="14194">MTASAVYEGVSSSIALARDFAGDFLDRVRTVHGVPERAAWVVLLVVSELVTNVCKYAPGLCRLDLAADEETVTVSVRDSSPVLPVPMDLDAERVGQHGLEIVAAVCREFDVVTEPTGKRTRAVVSLVDETAPA</sequence>
<dbReference type="RefSeq" id="WP_248631656.1">
    <property type="nucleotide sequence ID" value="NZ_JALPTH010000002.1"/>
</dbReference>
<dbReference type="Gene3D" id="3.30.565.10">
    <property type="entry name" value="Histidine kinase-like ATPase, C-terminal domain"/>
    <property type="match status" value="1"/>
</dbReference>
<keyword evidence="1" id="KW-0723">Serine/threonine-protein kinase</keyword>
<dbReference type="EMBL" id="JALPTH010000002">
    <property type="protein sequence ID" value="MCK8676484.1"/>
    <property type="molecule type" value="Genomic_DNA"/>
</dbReference>
<gene>
    <name evidence="3" type="ORF">M1O15_03510</name>
</gene>
<keyword evidence="1" id="KW-0808">Transferase</keyword>
<keyword evidence="1" id="KW-0418">Kinase</keyword>
<evidence type="ECO:0000313" key="4">
    <source>
        <dbReference type="Proteomes" id="UP001522868"/>
    </source>
</evidence>
<dbReference type="CDD" id="cd16936">
    <property type="entry name" value="HATPase_RsbW-like"/>
    <property type="match status" value="1"/>
</dbReference>
<evidence type="ECO:0000256" key="1">
    <source>
        <dbReference type="ARBA" id="ARBA00022527"/>
    </source>
</evidence>
<protein>
    <submittedName>
        <fullName evidence="3">ATP-binding protein</fullName>
    </submittedName>
</protein>
<reference evidence="3 4" key="1">
    <citation type="submission" date="2022-04" db="EMBL/GenBank/DDBJ databases">
        <title>Streptomyces sp. nov. LCR6-01 isolated from Lichen of Dirinaria sp.</title>
        <authorList>
            <person name="Kanchanasin P."/>
            <person name="Tanasupawat S."/>
            <person name="Phongsopitanun W."/>
        </authorList>
    </citation>
    <scope>NUCLEOTIDE SEQUENCE [LARGE SCALE GENOMIC DNA]</scope>
    <source>
        <strain evidence="3 4">LCR6-01</strain>
    </source>
</reference>
<evidence type="ECO:0000259" key="2">
    <source>
        <dbReference type="Pfam" id="PF13581"/>
    </source>
</evidence>
<dbReference type="PANTHER" id="PTHR35526">
    <property type="entry name" value="ANTI-SIGMA-F FACTOR RSBW-RELATED"/>
    <property type="match status" value="1"/>
</dbReference>
<dbReference type="InterPro" id="IPR050267">
    <property type="entry name" value="Anti-sigma-factor_SerPK"/>
</dbReference>
<dbReference type="Pfam" id="PF13581">
    <property type="entry name" value="HATPase_c_2"/>
    <property type="match status" value="1"/>
</dbReference>
<proteinExistence type="predicted"/>
<dbReference type="InterPro" id="IPR003594">
    <property type="entry name" value="HATPase_dom"/>
</dbReference>
<keyword evidence="3" id="KW-0067">ATP-binding</keyword>
<dbReference type="Proteomes" id="UP001522868">
    <property type="component" value="Unassembled WGS sequence"/>
</dbReference>
<evidence type="ECO:0000313" key="3">
    <source>
        <dbReference type="EMBL" id="MCK8676484.1"/>
    </source>
</evidence>
<comment type="caution">
    <text evidence="3">The sequence shown here is derived from an EMBL/GenBank/DDBJ whole genome shotgun (WGS) entry which is preliminary data.</text>
</comment>
<accession>A0ABT0I597</accession>
<dbReference type="InterPro" id="IPR036890">
    <property type="entry name" value="HATPase_C_sf"/>
</dbReference>
<keyword evidence="3" id="KW-0547">Nucleotide-binding</keyword>
<dbReference type="SUPFAM" id="SSF55874">
    <property type="entry name" value="ATPase domain of HSP90 chaperone/DNA topoisomerase II/histidine kinase"/>
    <property type="match status" value="1"/>
</dbReference>
<organism evidence="3 4">
    <name type="scientific">Streptomyces lichenis</name>
    <dbReference type="NCBI Taxonomy" id="2306967"/>
    <lineage>
        <taxon>Bacteria</taxon>
        <taxon>Bacillati</taxon>
        <taxon>Actinomycetota</taxon>
        <taxon>Actinomycetes</taxon>
        <taxon>Kitasatosporales</taxon>
        <taxon>Streptomycetaceae</taxon>
        <taxon>Streptomyces</taxon>
    </lineage>
</organism>
<dbReference type="PANTHER" id="PTHR35526:SF3">
    <property type="entry name" value="ANTI-SIGMA-F FACTOR RSBW"/>
    <property type="match status" value="1"/>
</dbReference>